<evidence type="ECO:0000313" key="1">
    <source>
        <dbReference type="EMBL" id="MBW0465126.1"/>
    </source>
</evidence>
<sequence length="199" mass="22387">MSESTSESDWGTEAEQNGENLTLNGKVGADFFVKKADRIIDQIGESWSLAFNADSEPTKAEFKEVADHVKTLLANDATLSRALSEQMQLNVAHGQNICNKINDHFGEALEAAVQIQEIVRALQTRYRELAKDMEKKKETFVKEILALKLKHAEEIQKEKDRIQVKLESFHPKIQAAKNNKAEQKEVQLKLAKLLAEGLT</sequence>
<comment type="caution">
    <text evidence="1">The sequence shown here is derived from an EMBL/GenBank/DDBJ whole genome shotgun (WGS) entry which is preliminary data.</text>
</comment>
<dbReference type="Proteomes" id="UP000765509">
    <property type="component" value="Unassembled WGS sequence"/>
</dbReference>
<evidence type="ECO:0000313" key="2">
    <source>
        <dbReference type="Proteomes" id="UP000765509"/>
    </source>
</evidence>
<dbReference type="AlphaFoldDB" id="A0A9Q3BHR6"/>
<keyword evidence="2" id="KW-1185">Reference proteome</keyword>
<proteinExistence type="predicted"/>
<accession>A0A9Q3BHR6</accession>
<gene>
    <name evidence="1" type="ORF">O181_004841</name>
</gene>
<reference evidence="1" key="1">
    <citation type="submission" date="2021-03" db="EMBL/GenBank/DDBJ databases">
        <title>Draft genome sequence of rust myrtle Austropuccinia psidii MF-1, a brazilian biotype.</title>
        <authorList>
            <person name="Quecine M.C."/>
            <person name="Pachon D.M.R."/>
            <person name="Bonatelli M.L."/>
            <person name="Correr F.H."/>
            <person name="Franceschini L.M."/>
            <person name="Leite T.F."/>
            <person name="Margarido G.R.A."/>
            <person name="Almeida C.A."/>
            <person name="Ferrarezi J.A."/>
            <person name="Labate C.A."/>
        </authorList>
    </citation>
    <scope>NUCLEOTIDE SEQUENCE</scope>
    <source>
        <strain evidence="1">MF-1</strain>
    </source>
</reference>
<dbReference type="OrthoDB" id="2502406at2759"/>
<dbReference type="EMBL" id="AVOT02000960">
    <property type="protein sequence ID" value="MBW0465126.1"/>
    <property type="molecule type" value="Genomic_DNA"/>
</dbReference>
<protein>
    <submittedName>
        <fullName evidence="1">Uncharacterized protein</fullName>
    </submittedName>
</protein>
<name>A0A9Q3BHR6_9BASI</name>
<organism evidence="1 2">
    <name type="scientific">Austropuccinia psidii MF-1</name>
    <dbReference type="NCBI Taxonomy" id="1389203"/>
    <lineage>
        <taxon>Eukaryota</taxon>
        <taxon>Fungi</taxon>
        <taxon>Dikarya</taxon>
        <taxon>Basidiomycota</taxon>
        <taxon>Pucciniomycotina</taxon>
        <taxon>Pucciniomycetes</taxon>
        <taxon>Pucciniales</taxon>
        <taxon>Sphaerophragmiaceae</taxon>
        <taxon>Austropuccinia</taxon>
    </lineage>
</organism>